<dbReference type="Pfam" id="PF00092">
    <property type="entry name" value="VWA"/>
    <property type="match status" value="1"/>
</dbReference>
<feature type="domain" description="VWFA" evidence="17">
    <location>
        <begin position="118"/>
        <end position="297"/>
    </location>
</feature>
<reference evidence="18 19" key="1">
    <citation type="submission" date="2024-05" db="EMBL/GenBank/DDBJ databases">
        <title>A high-quality chromosomal-level genome assembly of Topmouth culter (Culter alburnus).</title>
        <authorList>
            <person name="Zhao H."/>
        </authorList>
    </citation>
    <scope>NUCLEOTIDE SEQUENCE [LARGE SCALE GENOMIC DNA]</scope>
    <source>
        <strain evidence="18">CATC2023</strain>
        <tissue evidence="18">Muscle</tissue>
    </source>
</reference>
<dbReference type="PANTHER" id="PTHR23220">
    <property type="entry name" value="INTEGRIN ALPHA"/>
    <property type="match status" value="1"/>
</dbReference>
<dbReference type="Proteomes" id="UP001479290">
    <property type="component" value="Unassembled WGS sequence"/>
</dbReference>
<dbReference type="InterPro" id="IPR013519">
    <property type="entry name" value="Int_alpha_beta-p"/>
</dbReference>
<keyword evidence="10 16" id="KW-0401">Integrin</keyword>
<dbReference type="GO" id="GO:0007160">
    <property type="term" value="P:cell-matrix adhesion"/>
    <property type="evidence" value="ECO:0007669"/>
    <property type="project" value="TreeGrafter"/>
</dbReference>
<comment type="subcellular location">
    <subcellularLocation>
        <location evidence="1 16">Membrane</location>
        <topology evidence="1 16">Single-pass type I membrane protein</topology>
    </subcellularLocation>
</comment>
<dbReference type="InterPro" id="IPR002035">
    <property type="entry name" value="VWF_A"/>
</dbReference>
<evidence type="ECO:0000256" key="9">
    <source>
        <dbReference type="ARBA" id="ARBA00022989"/>
    </source>
</evidence>
<dbReference type="PRINTS" id="PR00453">
    <property type="entry name" value="VWFADOMAIN"/>
</dbReference>
<dbReference type="Pfam" id="PF01839">
    <property type="entry name" value="FG-GAP"/>
    <property type="match status" value="1"/>
</dbReference>
<proteinExistence type="inferred from homology"/>
<evidence type="ECO:0000256" key="8">
    <source>
        <dbReference type="ARBA" id="ARBA00022889"/>
    </source>
</evidence>
<evidence type="ECO:0000259" key="17">
    <source>
        <dbReference type="PROSITE" id="PS50234"/>
    </source>
</evidence>
<keyword evidence="19" id="KW-1185">Reference proteome</keyword>
<keyword evidence="6" id="KW-0677">Repeat</keyword>
<comment type="caution">
    <text evidence="18">The sequence shown here is derived from an EMBL/GenBank/DDBJ whole genome shotgun (WGS) entry which is preliminary data.</text>
</comment>
<organism evidence="18 19">
    <name type="scientific">Culter alburnus</name>
    <name type="common">Topmouth culter</name>
    <dbReference type="NCBI Taxonomy" id="194366"/>
    <lineage>
        <taxon>Eukaryota</taxon>
        <taxon>Metazoa</taxon>
        <taxon>Chordata</taxon>
        <taxon>Craniata</taxon>
        <taxon>Vertebrata</taxon>
        <taxon>Euteleostomi</taxon>
        <taxon>Actinopterygii</taxon>
        <taxon>Neopterygii</taxon>
        <taxon>Teleostei</taxon>
        <taxon>Ostariophysi</taxon>
        <taxon>Cypriniformes</taxon>
        <taxon>Xenocyprididae</taxon>
        <taxon>Xenocypridinae</taxon>
        <taxon>Culter</taxon>
    </lineage>
</organism>
<name>A0AAW1ZWA3_CULAL</name>
<dbReference type="InterPro" id="IPR013649">
    <property type="entry name" value="Integrin_alpha_Ig-like_1"/>
</dbReference>
<evidence type="ECO:0000256" key="13">
    <source>
        <dbReference type="ARBA" id="ARBA00023170"/>
    </source>
</evidence>
<evidence type="ECO:0000256" key="10">
    <source>
        <dbReference type="ARBA" id="ARBA00023037"/>
    </source>
</evidence>
<evidence type="ECO:0000313" key="19">
    <source>
        <dbReference type="Proteomes" id="UP001479290"/>
    </source>
</evidence>
<evidence type="ECO:0000256" key="2">
    <source>
        <dbReference type="ARBA" id="ARBA00008054"/>
    </source>
</evidence>
<dbReference type="GO" id="GO:0007229">
    <property type="term" value="P:integrin-mediated signaling pathway"/>
    <property type="evidence" value="ECO:0007669"/>
    <property type="project" value="UniProtKB-KW"/>
</dbReference>
<evidence type="ECO:0000256" key="5">
    <source>
        <dbReference type="ARBA" id="ARBA00022729"/>
    </source>
</evidence>
<dbReference type="GO" id="GO:0046872">
    <property type="term" value="F:metal ion binding"/>
    <property type="evidence" value="ECO:0007669"/>
    <property type="project" value="UniProtKB-KW"/>
</dbReference>
<dbReference type="PROSITE" id="PS50234">
    <property type="entry name" value="VWFA"/>
    <property type="match status" value="1"/>
</dbReference>
<dbReference type="SUPFAM" id="SSF69318">
    <property type="entry name" value="Integrin alpha N-terminal domain"/>
    <property type="match status" value="1"/>
</dbReference>
<dbReference type="InterPro" id="IPR036465">
    <property type="entry name" value="vWFA_dom_sf"/>
</dbReference>
<dbReference type="Pfam" id="PF08441">
    <property type="entry name" value="Integrin_A_Ig_1"/>
    <property type="match status" value="1"/>
</dbReference>
<accession>A0AAW1ZWA3</accession>
<dbReference type="InterPro" id="IPR000413">
    <property type="entry name" value="Integrin_alpha"/>
</dbReference>
<dbReference type="PRINTS" id="PR01185">
    <property type="entry name" value="INTEGRINA"/>
</dbReference>
<evidence type="ECO:0000256" key="16">
    <source>
        <dbReference type="RuleBase" id="RU003762"/>
    </source>
</evidence>
<dbReference type="GO" id="GO:0033627">
    <property type="term" value="P:cell adhesion mediated by integrin"/>
    <property type="evidence" value="ECO:0007669"/>
    <property type="project" value="TreeGrafter"/>
</dbReference>
<keyword evidence="11" id="KW-0472">Membrane</keyword>
<keyword evidence="9" id="KW-1133">Transmembrane helix</keyword>
<keyword evidence="13 16" id="KW-0675">Receptor</keyword>
<dbReference type="Gene3D" id="2.60.40.1530">
    <property type="entry name" value="ntegrin, alpha v. Chain A, domain 4"/>
    <property type="match status" value="1"/>
</dbReference>
<evidence type="ECO:0000313" key="18">
    <source>
        <dbReference type="EMBL" id="KAK9965088.1"/>
    </source>
</evidence>
<dbReference type="InterPro" id="IPR028994">
    <property type="entry name" value="Integrin_alpha_N"/>
</dbReference>
<keyword evidence="8 16" id="KW-0130">Cell adhesion</keyword>
<keyword evidence="14" id="KW-0325">Glycoprotein</keyword>
<dbReference type="PROSITE" id="PS51470">
    <property type="entry name" value="FG_GAP"/>
    <property type="match status" value="3"/>
</dbReference>
<dbReference type="Gene3D" id="3.40.50.410">
    <property type="entry name" value="von Willebrand factor, type A domain"/>
    <property type="match status" value="1"/>
</dbReference>
<keyword evidence="5" id="KW-0732">Signal</keyword>
<evidence type="ECO:0000256" key="6">
    <source>
        <dbReference type="ARBA" id="ARBA00022737"/>
    </source>
</evidence>
<evidence type="ECO:0000256" key="11">
    <source>
        <dbReference type="ARBA" id="ARBA00023136"/>
    </source>
</evidence>
<dbReference type="InterPro" id="IPR032695">
    <property type="entry name" value="Integrin_dom_sf"/>
</dbReference>
<evidence type="ECO:0000256" key="1">
    <source>
        <dbReference type="ARBA" id="ARBA00004479"/>
    </source>
</evidence>
<keyword evidence="3" id="KW-0812">Transmembrane</keyword>
<dbReference type="GO" id="GO:0005178">
    <property type="term" value="F:integrin binding"/>
    <property type="evidence" value="ECO:0007669"/>
    <property type="project" value="TreeGrafter"/>
</dbReference>
<evidence type="ECO:0000256" key="4">
    <source>
        <dbReference type="ARBA" id="ARBA00022723"/>
    </source>
</evidence>
<keyword evidence="4" id="KW-0479">Metal-binding</keyword>
<dbReference type="PANTHER" id="PTHR23220:SF118">
    <property type="entry name" value="INTEGRIN ALPHA-X"/>
    <property type="match status" value="1"/>
</dbReference>
<dbReference type="SMART" id="SM00327">
    <property type="entry name" value="VWA"/>
    <property type="match status" value="1"/>
</dbReference>
<dbReference type="Pfam" id="PF21520">
    <property type="entry name" value="ITGAX-like_Ig_3"/>
    <property type="match status" value="1"/>
</dbReference>
<dbReference type="Gene3D" id="2.60.40.1510">
    <property type="entry name" value="ntegrin, alpha v. Chain A, domain 3"/>
    <property type="match status" value="1"/>
</dbReference>
<dbReference type="Gene3D" id="2.130.10.130">
    <property type="entry name" value="Integrin alpha, N-terminal"/>
    <property type="match status" value="1"/>
</dbReference>
<dbReference type="SUPFAM" id="SSF69179">
    <property type="entry name" value="Integrin domains"/>
    <property type="match status" value="2"/>
</dbReference>
<dbReference type="InterPro" id="IPR013517">
    <property type="entry name" value="FG-GAP"/>
</dbReference>
<sequence length="1125" mass="124862">MDHKFCIRLYIFCGNLIVSDPLIQVNQAQRGLIYSCSVNQGTCSSLKINVPSEAVNMSLGLSMVQDPQSSKVAICGPTIPKKCVSVTNYRGMCFIRENSVFKAPVPHSKYRDCLGQIDIAFLLDGSGSVGSNNFITMKIFVTNMIKRFTERNVQFAIAQYSSGCVIHYNFNQLKIQDSIWESKVTNIQYQYGGSTMTATAISKLVSNLFTPNGGARPSANKILLVITDGESHDRSLLTQASSKANKKNIKRFAIGVGNAFNSDTARRELETIASLPTDNHVFRVNDFDALENIHEKLKENIIAIEGTQTSGDSSRMEFAQDGFSAAFTSNTDMIMTAVGAFQWKGGYQLYKPSDISDDFQAGSEQDSYLGYSLATATMSGAKYAVMGAPRHKHKGQVTVSKIDRSDVKQLDPPKPQIGSYFGAEVCVVDLNNDSNTDLLLVSAPTYIESDREGIVFVYIFTRQSKLIFSDTLVGMAGQRGRFGSSLASPADLNGDGFMDVLIGAPLEEDGQGSIYIFNGRDGAINSKYSQRIVGSSVRPGLRFFGISLSQSSLDQSQDKLPDIAVGSKGAVLLLRSRPIMLLETKVTYNPTKIPTSETDQSLENTMKVCFTMRPYRHRIRDLSTNINYTIMLDAKRQKYRANFSPENRLLSNVLKIGLNAETCGSHRFFIDAFSEDALNPVSNQLMFTFEGLPSRSMQNIKPILLPEIKTTTDHNLDFEINCGHDDICVDDLRMDFNFSGSTNIEVGIMQELNLTVFVENRGENSYNTLFTLKYPFGLSYRRFTSKQGRVECVSLDSEQRGSFGETTCHISKPILKGNAQAVFLITYSINKESTFDQSVTFTAQINSGNDQHSQTSQLFRQKSIGVKYAISIALIRHEDSSLHINFTAQKNDLAKPVKQILKVENDFRELTFKVFIRVPVILGDKFIWTDKNIEIPDCVKQRDERPIVTNFVEVIKKDRVVNCSVAVCAVFSCDVNLIKNESKLYYISGNVSSGWIEQTGLRAAVFELVSSASLEYDESKYIFFSSDSQHTAPSLQINTQVEVYEEVNLTKEIIGGVIGGLAVLTAAFYKSNVPTPEQRVRRLSADVTEPSPAAYSVTMYGLWGTFPHFTCGATTLIWSGHQNIQ</sequence>
<dbReference type="InterPro" id="IPR048285">
    <property type="entry name" value="Integrin_alpha_Ig-like_2"/>
</dbReference>
<gene>
    <name evidence="18" type="ORF">ABG768_004197</name>
</gene>
<feature type="repeat" description="FG-GAP" evidence="15">
    <location>
        <begin position="409"/>
        <end position="467"/>
    </location>
</feature>
<evidence type="ECO:0000256" key="7">
    <source>
        <dbReference type="ARBA" id="ARBA00022837"/>
    </source>
</evidence>
<evidence type="ECO:0000256" key="14">
    <source>
        <dbReference type="ARBA" id="ARBA00023180"/>
    </source>
</evidence>
<dbReference type="Pfam" id="PF20805">
    <property type="entry name" value="Integrin_A_Ig_2"/>
    <property type="match status" value="1"/>
</dbReference>
<keyword evidence="7" id="KW-0106">Calcium</keyword>
<dbReference type="GO" id="GO:0008305">
    <property type="term" value="C:integrin complex"/>
    <property type="evidence" value="ECO:0007669"/>
    <property type="project" value="InterPro"/>
</dbReference>
<evidence type="ECO:0000256" key="12">
    <source>
        <dbReference type="ARBA" id="ARBA00023157"/>
    </source>
</evidence>
<feature type="repeat" description="FG-GAP" evidence="15">
    <location>
        <begin position="469"/>
        <end position="526"/>
    </location>
</feature>
<dbReference type="InterPro" id="IPR048633">
    <property type="entry name" value="ITGAX-like_Ig_3"/>
</dbReference>
<dbReference type="Gene3D" id="2.60.40.1460">
    <property type="entry name" value="Integrin domains. Chain A, domain 2"/>
    <property type="match status" value="1"/>
</dbReference>
<evidence type="ECO:0000256" key="3">
    <source>
        <dbReference type="ARBA" id="ARBA00022692"/>
    </source>
</evidence>
<keyword evidence="12" id="KW-1015">Disulfide bond</keyword>
<protein>
    <recommendedName>
        <fullName evidence="17">VWFA domain-containing protein</fullName>
    </recommendedName>
</protein>
<evidence type="ECO:0000256" key="15">
    <source>
        <dbReference type="PROSITE-ProRule" id="PRU00803"/>
    </source>
</evidence>
<dbReference type="GO" id="GO:0098609">
    <property type="term" value="P:cell-cell adhesion"/>
    <property type="evidence" value="ECO:0007669"/>
    <property type="project" value="TreeGrafter"/>
</dbReference>
<dbReference type="AlphaFoldDB" id="A0AAW1ZWA3"/>
<dbReference type="SUPFAM" id="SSF53300">
    <property type="entry name" value="vWA-like"/>
    <property type="match status" value="1"/>
</dbReference>
<dbReference type="SMART" id="SM00191">
    <property type="entry name" value="Int_alpha"/>
    <property type="match status" value="3"/>
</dbReference>
<dbReference type="GO" id="GO:0009897">
    <property type="term" value="C:external side of plasma membrane"/>
    <property type="evidence" value="ECO:0007669"/>
    <property type="project" value="TreeGrafter"/>
</dbReference>
<dbReference type="EMBL" id="JAWDJR010000012">
    <property type="protein sequence ID" value="KAK9965088.1"/>
    <property type="molecule type" value="Genomic_DNA"/>
</dbReference>
<dbReference type="FunFam" id="3.40.50.410:FF:000012">
    <property type="entry name" value="Integrin, alpha 10"/>
    <property type="match status" value="1"/>
</dbReference>
<comment type="similarity">
    <text evidence="2 16">Belongs to the integrin alpha chain family.</text>
</comment>
<feature type="repeat" description="FG-GAP" evidence="15">
    <location>
        <begin position="530"/>
        <end position="591"/>
    </location>
</feature>